<dbReference type="SUPFAM" id="SSF48264">
    <property type="entry name" value="Cytochrome P450"/>
    <property type="match status" value="1"/>
</dbReference>
<keyword evidence="4 6" id="KW-0408">Iron</keyword>
<dbReference type="InterPro" id="IPR036396">
    <property type="entry name" value="Cyt_P450_sf"/>
</dbReference>
<dbReference type="Pfam" id="PF00067">
    <property type="entry name" value="p450"/>
    <property type="match status" value="2"/>
</dbReference>
<keyword evidence="3 6" id="KW-0560">Oxidoreductase</keyword>
<evidence type="ECO:0000256" key="6">
    <source>
        <dbReference type="RuleBase" id="RU000461"/>
    </source>
</evidence>
<evidence type="ECO:0000313" key="7">
    <source>
        <dbReference type="EMBL" id="KZN07847.1"/>
    </source>
</evidence>
<dbReference type="Gramene" id="KZN07847">
    <property type="protein sequence ID" value="KZN07847"/>
    <property type="gene ID" value="DCAR_000516"/>
</dbReference>
<dbReference type="InterPro" id="IPR017972">
    <property type="entry name" value="Cyt_P450_CS"/>
</dbReference>
<dbReference type="OMA" id="MELYALC"/>
<sequence>MVKECFTTNDRNFATRPTMSVSKYLGYDYAAFAISPHGPYWRDIRKLVNLELLANRQLQKLKHHQSSELNMGIRELFLLCSENGGLASHVTISKWIDDLTFNTTIRMLVGKRFDSSSSPEDLHIKEAIKRVLYLGGVFVVSDFIPSLEWLDLGGYLNSMMHTSKEVDGILKKWLEEHVQKRKACGANVIDTDFMDAMLSTIGVDDKSMGYDRDTIIKATIQFRPERFVEENKNVNHKGQNFEYIPFSSGRRMCPAMTYGFEMVQLVLARLLQAFTISTTLAVDMEEGLGIALPKVNPVQVVITPRLPLELYHQNI</sequence>
<dbReference type="PANTHER" id="PTHR47947:SF8">
    <property type="entry name" value="CYTOCHROME P450 82C4-LIKE"/>
    <property type="match status" value="1"/>
</dbReference>
<evidence type="ECO:0000256" key="4">
    <source>
        <dbReference type="ARBA" id="ARBA00023004"/>
    </source>
</evidence>
<reference evidence="7" key="1">
    <citation type="journal article" date="2016" name="Nat. Genet.">
        <title>A high-quality carrot genome assembly provides new insights into carotenoid accumulation and asterid genome evolution.</title>
        <authorList>
            <person name="Iorizzo M."/>
            <person name="Ellison S."/>
            <person name="Senalik D."/>
            <person name="Zeng P."/>
            <person name="Satapoomin P."/>
            <person name="Huang J."/>
            <person name="Bowman M."/>
            <person name="Iovene M."/>
            <person name="Sanseverino W."/>
            <person name="Cavagnaro P."/>
            <person name="Yildiz M."/>
            <person name="Macko-Podgorni A."/>
            <person name="Moranska E."/>
            <person name="Grzebelus E."/>
            <person name="Grzebelus D."/>
            <person name="Ashrafi H."/>
            <person name="Zheng Z."/>
            <person name="Cheng S."/>
            <person name="Spooner D."/>
            <person name="Van Deynze A."/>
            <person name="Simon P."/>
        </authorList>
    </citation>
    <scope>NUCLEOTIDE SEQUENCE [LARGE SCALE GENOMIC DNA]</scope>
    <source>
        <tissue evidence="7">Leaf</tissue>
    </source>
</reference>
<protein>
    <recommendedName>
        <fullName evidence="8">Cytochrome P450</fullName>
    </recommendedName>
</protein>
<name>A0A166FJG8_DAUCS</name>
<dbReference type="InterPro" id="IPR001128">
    <property type="entry name" value="Cyt_P450"/>
</dbReference>
<evidence type="ECO:0000256" key="5">
    <source>
        <dbReference type="ARBA" id="ARBA00023033"/>
    </source>
</evidence>
<keyword evidence="1 6" id="KW-0349">Heme</keyword>
<evidence type="ECO:0000256" key="1">
    <source>
        <dbReference type="ARBA" id="ARBA00022617"/>
    </source>
</evidence>
<dbReference type="GO" id="GO:0020037">
    <property type="term" value="F:heme binding"/>
    <property type="evidence" value="ECO:0007669"/>
    <property type="project" value="InterPro"/>
</dbReference>
<dbReference type="PANTHER" id="PTHR47947">
    <property type="entry name" value="CYTOCHROME P450 82C3-RELATED"/>
    <property type="match status" value="1"/>
</dbReference>
<dbReference type="EMBL" id="LNRQ01000001">
    <property type="protein sequence ID" value="KZN07847.1"/>
    <property type="molecule type" value="Genomic_DNA"/>
</dbReference>
<dbReference type="PRINTS" id="PR00463">
    <property type="entry name" value="EP450I"/>
</dbReference>
<accession>A0A166FJG8</accession>
<evidence type="ECO:0000256" key="2">
    <source>
        <dbReference type="ARBA" id="ARBA00022723"/>
    </source>
</evidence>
<comment type="similarity">
    <text evidence="6">Belongs to the cytochrome P450 family.</text>
</comment>
<evidence type="ECO:0000256" key="3">
    <source>
        <dbReference type="ARBA" id="ARBA00023002"/>
    </source>
</evidence>
<dbReference type="GO" id="GO:0050832">
    <property type="term" value="P:defense response to fungus"/>
    <property type="evidence" value="ECO:0007669"/>
    <property type="project" value="EnsemblPlants"/>
</dbReference>
<dbReference type="AlphaFoldDB" id="A0A166FJG8"/>
<evidence type="ECO:0008006" key="8">
    <source>
        <dbReference type="Google" id="ProtNLM"/>
    </source>
</evidence>
<dbReference type="GO" id="GO:0097008">
    <property type="term" value="F:(3E)-4,8-dimethyl-1,3,7-nonatriene synthase activity"/>
    <property type="evidence" value="ECO:0007669"/>
    <property type="project" value="EnsemblPlants"/>
</dbReference>
<dbReference type="GO" id="GO:0005506">
    <property type="term" value="F:iron ion binding"/>
    <property type="evidence" value="ECO:0007669"/>
    <property type="project" value="InterPro"/>
</dbReference>
<dbReference type="InterPro" id="IPR050651">
    <property type="entry name" value="Plant_Cytochrome_P450_Monoox"/>
</dbReference>
<dbReference type="GO" id="GO:0097007">
    <property type="term" value="F:4,8,12-trimethyltrideca-1,3,7,11-tetraene synthase activity"/>
    <property type="evidence" value="ECO:0007669"/>
    <property type="project" value="EnsemblPlants"/>
</dbReference>
<dbReference type="GO" id="GO:0002213">
    <property type="term" value="P:defense response to insect"/>
    <property type="evidence" value="ECO:0007669"/>
    <property type="project" value="EnsemblPlants"/>
</dbReference>
<comment type="caution">
    <text evidence="7">The sequence shown here is derived from an EMBL/GenBank/DDBJ whole genome shotgun (WGS) entry which is preliminary data.</text>
</comment>
<keyword evidence="5 6" id="KW-0503">Monooxygenase</keyword>
<organism evidence="7">
    <name type="scientific">Daucus carota subsp. sativus</name>
    <name type="common">Carrot</name>
    <dbReference type="NCBI Taxonomy" id="79200"/>
    <lineage>
        <taxon>Eukaryota</taxon>
        <taxon>Viridiplantae</taxon>
        <taxon>Streptophyta</taxon>
        <taxon>Embryophyta</taxon>
        <taxon>Tracheophyta</taxon>
        <taxon>Spermatophyta</taxon>
        <taxon>Magnoliopsida</taxon>
        <taxon>eudicotyledons</taxon>
        <taxon>Gunneridae</taxon>
        <taxon>Pentapetalae</taxon>
        <taxon>asterids</taxon>
        <taxon>campanulids</taxon>
        <taxon>Apiales</taxon>
        <taxon>Apiaceae</taxon>
        <taxon>Apioideae</taxon>
        <taxon>Scandiceae</taxon>
        <taxon>Daucinae</taxon>
        <taxon>Daucus</taxon>
        <taxon>Daucus sect. Daucus</taxon>
    </lineage>
</organism>
<dbReference type="GO" id="GO:0009617">
    <property type="term" value="P:response to bacterium"/>
    <property type="evidence" value="ECO:0007669"/>
    <property type="project" value="EnsemblPlants"/>
</dbReference>
<keyword evidence="2 6" id="KW-0479">Metal-binding</keyword>
<dbReference type="PROSITE" id="PS00086">
    <property type="entry name" value="CYTOCHROME_P450"/>
    <property type="match status" value="1"/>
</dbReference>
<dbReference type="GO" id="GO:0046246">
    <property type="term" value="P:terpene biosynthetic process"/>
    <property type="evidence" value="ECO:0007669"/>
    <property type="project" value="EnsemblPlants"/>
</dbReference>
<dbReference type="InterPro" id="IPR002401">
    <property type="entry name" value="Cyt_P450_E_grp-I"/>
</dbReference>
<proteinExistence type="inferred from homology"/>
<gene>
    <name evidence="7" type="ORF">DCAR_000516</name>
</gene>
<dbReference type="Gene3D" id="1.10.630.10">
    <property type="entry name" value="Cytochrome P450"/>
    <property type="match status" value="2"/>
</dbReference>